<dbReference type="InterPro" id="IPR011463">
    <property type="entry name" value="DUF1569"/>
</dbReference>
<comment type="caution">
    <text evidence="1">The sequence shown here is derived from an EMBL/GenBank/DDBJ whole genome shotgun (WGS) entry which is preliminary data.</text>
</comment>
<protein>
    <submittedName>
        <fullName evidence="1">DUF1569 domain-containing protein</fullName>
    </submittedName>
</protein>
<dbReference type="Proteomes" id="UP001139701">
    <property type="component" value="Unassembled WGS sequence"/>
</dbReference>
<accession>A0A9X2B678</accession>
<dbReference type="EMBL" id="JAKUML010000003">
    <property type="protein sequence ID" value="MCJ8145852.1"/>
    <property type="molecule type" value="Genomic_DNA"/>
</dbReference>
<evidence type="ECO:0000313" key="1">
    <source>
        <dbReference type="EMBL" id="MCJ8145852.1"/>
    </source>
</evidence>
<name>A0A9X2B678_9GAMM</name>
<dbReference type="AlphaFoldDB" id="A0A9X2B678"/>
<sequence length="147" mass="17182">MQNIKSVENLDQFKQYLLAQNGKIVQTQHWTMAQICEHCAQTIYCSMLGYPSLKPLWFRRSIGALILKIFFVRAKMKHNLQVPLVGAKPIEIKGQSAFEVLLESIDQFQAYQGELQPHFIFGQMNHADYDRYFTLHLKDHFSEVKFS</sequence>
<reference evidence="1" key="1">
    <citation type="submission" date="2022-02" db="EMBL/GenBank/DDBJ databases">
        <title>Acinetobacter A3.8 sp. nov., isolated from Sediment (Zhairuo Island).</title>
        <authorList>
            <person name="Zheng K."/>
        </authorList>
    </citation>
    <scope>NUCLEOTIDE SEQUENCE</scope>
    <source>
        <strain evidence="1">A3.8</strain>
    </source>
</reference>
<proteinExistence type="predicted"/>
<organism evidence="1 2">
    <name type="scientific">Acinetobacter sedimenti</name>
    <dbReference type="NCBI Taxonomy" id="2919922"/>
    <lineage>
        <taxon>Bacteria</taxon>
        <taxon>Pseudomonadati</taxon>
        <taxon>Pseudomonadota</taxon>
        <taxon>Gammaproteobacteria</taxon>
        <taxon>Moraxellales</taxon>
        <taxon>Moraxellaceae</taxon>
        <taxon>Acinetobacter</taxon>
    </lineage>
</organism>
<evidence type="ECO:0000313" key="2">
    <source>
        <dbReference type="Proteomes" id="UP001139701"/>
    </source>
</evidence>
<dbReference type="RefSeq" id="WP_241570549.1">
    <property type="nucleotide sequence ID" value="NZ_JAKUML010000003.1"/>
</dbReference>
<keyword evidence="2" id="KW-1185">Reference proteome</keyword>
<gene>
    <name evidence="1" type="ORF">MKI79_02825</name>
</gene>
<dbReference type="Pfam" id="PF07606">
    <property type="entry name" value="DUF1569"/>
    <property type="match status" value="1"/>
</dbReference>